<dbReference type="AlphaFoldDB" id="B4CTU4"/>
<reference evidence="1 2" key="1">
    <citation type="journal article" date="2011" name="J. Bacteriol.">
        <title>Genome sequence of Chthoniobacter flavus Ellin428, an aerobic heterotrophic soil bacterium.</title>
        <authorList>
            <person name="Kant R."/>
            <person name="van Passel M.W."/>
            <person name="Palva A."/>
            <person name="Lucas S."/>
            <person name="Lapidus A."/>
            <person name="Glavina Del Rio T."/>
            <person name="Dalin E."/>
            <person name="Tice H."/>
            <person name="Bruce D."/>
            <person name="Goodwin L."/>
            <person name="Pitluck S."/>
            <person name="Larimer F.W."/>
            <person name="Land M.L."/>
            <person name="Hauser L."/>
            <person name="Sangwan P."/>
            <person name="de Vos W.M."/>
            <person name="Janssen P.H."/>
            <person name="Smidt H."/>
        </authorList>
    </citation>
    <scope>NUCLEOTIDE SEQUENCE [LARGE SCALE GENOMIC DNA]</scope>
    <source>
        <strain evidence="1 2">Ellin428</strain>
    </source>
</reference>
<comment type="caution">
    <text evidence="1">The sequence shown here is derived from an EMBL/GenBank/DDBJ whole genome shotgun (WGS) entry which is preliminary data.</text>
</comment>
<name>B4CTU4_9BACT</name>
<dbReference type="Proteomes" id="UP000005824">
    <property type="component" value="Unassembled WGS sequence"/>
</dbReference>
<dbReference type="InParanoid" id="B4CTU4"/>
<organism evidence="1 2">
    <name type="scientific">Chthoniobacter flavus Ellin428</name>
    <dbReference type="NCBI Taxonomy" id="497964"/>
    <lineage>
        <taxon>Bacteria</taxon>
        <taxon>Pseudomonadati</taxon>
        <taxon>Verrucomicrobiota</taxon>
        <taxon>Spartobacteria</taxon>
        <taxon>Chthoniobacterales</taxon>
        <taxon>Chthoniobacteraceae</taxon>
        <taxon>Chthoniobacter</taxon>
    </lineage>
</organism>
<evidence type="ECO:0000313" key="2">
    <source>
        <dbReference type="Proteomes" id="UP000005824"/>
    </source>
</evidence>
<dbReference type="EMBL" id="ABVL01000001">
    <property type="protein sequence ID" value="EDY21982.1"/>
    <property type="molecule type" value="Genomic_DNA"/>
</dbReference>
<evidence type="ECO:0000313" key="1">
    <source>
        <dbReference type="EMBL" id="EDY21982.1"/>
    </source>
</evidence>
<keyword evidence="2" id="KW-1185">Reference proteome</keyword>
<proteinExistence type="predicted"/>
<accession>B4CTU4</accession>
<sequence length="493" mass="56769" precursor="true">MRRHPWLTAAIVLFVLCVGTFFAFEWHSEKRWQRYAAEARAHGVKLMITDFMQPPITDNANFASLPMLQKMFADPNAEIPLSLPRKKDAKQVTVGNFTSTLDSLPKFGDPLKSQPIDWQQWQQYFWEAGYLPEKSDDSVRDVLRALEHYAPEFQQWSEWRTRTQCRFPMDWSKAKMPSPHHFTVMRNAAKLFALRMRAHLALHDSRAAYADFQDGLQAYRALRHEPTLIDGLVRNSVLHILFAAVGDGCKDHAWTDEDSGKIEADLASIQAWDDCKFALASERGHFNNTMETWLRASMRERGEMFSAYADLGFEAPSKTQLWVAGMYPRAMVRDNQYWQNRYFDELLGRIDTDRQTIHLDRATPSAIGPPTDSFDAFHYFPIRSSQGAYAEVERRYITLQTMLDQTRLACALERFRAKHGAYPVALAELVPDFIAAAPNDVYASAPYRYRRIGETSFQLYGVGKNRKDDGGFIAPRLPENQQLDAIWLYAPSR</sequence>
<dbReference type="eggNOG" id="ENOG5032SEZ">
    <property type="taxonomic scope" value="Bacteria"/>
</dbReference>
<dbReference type="RefSeq" id="WP_006977434.1">
    <property type="nucleotide sequence ID" value="NZ_ABVL01000001.1"/>
</dbReference>
<gene>
    <name evidence="1" type="ORF">CfE428DRAFT_0107</name>
</gene>
<dbReference type="STRING" id="497964.CfE428DRAFT_0107"/>
<protein>
    <submittedName>
        <fullName evidence="1">Uncharacterized protein</fullName>
    </submittedName>
</protein>